<evidence type="ECO:0000313" key="1">
    <source>
        <dbReference type="EMBL" id="HIU98636.1"/>
    </source>
</evidence>
<name>A0A9D1N8S8_9FIRM</name>
<dbReference type="PANTHER" id="PTHR15239:SF6">
    <property type="entry name" value="RIBOSOME QUALITY CONTROL COMPLEX SUBUNIT NEMF"/>
    <property type="match status" value="1"/>
</dbReference>
<dbReference type="GO" id="GO:1990112">
    <property type="term" value="C:RQC complex"/>
    <property type="evidence" value="ECO:0007669"/>
    <property type="project" value="TreeGrafter"/>
</dbReference>
<dbReference type="InterPro" id="IPR051608">
    <property type="entry name" value="RQC_Subunit_NEMF"/>
</dbReference>
<dbReference type="Pfam" id="PF05833">
    <property type="entry name" value="NFACT_N"/>
    <property type="match status" value="1"/>
</dbReference>
<dbReference type="GO" id="GO:0000049">
    <property type="term" value="F:tRNA binding"/>
    <property type="evidence" value="ECO:0007669"/>
    <property type="project" value="TreeGrafter"/>
</dbReference>
<dbReference type="Proteomes" id="UP000886857">
    <property type="component" value="Unassembled WGS sequence"/>
</dbReference>
<sequence length="116" mass="12558">MYNAGMGSDCIALGALADELDSALRGARVNKIVQPEADEIRLFFRAAGGRNPVLVISCNAGAPRMHFTSSQKPNPAGAPAFCMLLRKHLGTALVERVFLHENDRIIGIMFSARTEM</sequence>
<dbReference type="GO" id="GO:0072344">
    <property type="term" value="P:rescue of stalled ribosome"/>
    <property type="evidence" value="ECO:0007669"/>
    <property type="project" value="TreeGrafter"/>
</dbReference>
<organism evidence="1 2">
    <name type="scientific">Candidatus Limadaptatus stercoripullorum</name>
    <dbReference type="NCBI Taxonomy" id="2840846"/>
    <lineage>
        <taxon>Bacteria</taxon>
        <taxon>Bacillati</taxon>
        <taxon>Bacillota</taxon>
        <taxon>Clostridia</taxon>
        <taxon>Eubacteriales</taxon>
        <taxon>Candidatus Limadaptatus</taxon>
    </lineage>
</organism>
<dbReference type="Gene3D" id="2.30.310.10">
    <property type="entry name" value="ibrinogen binding protein from staphylococcus aureus domain"/>
    <property type="match status" value="1"/>
</dbReference>
<accession>A0A9D1N8S8</accession>
<evidence type="ECO:0000313" key="2">
    <source>
        <dbReference type="Proteomes" id="UP000886857"/>
    </source>
</evidence>
<reference evidence="1" key="2">
    <citation type="journal article" date="2021" name="PeerJ">
        <title>Extensive microbial diversity within the chicken gut microbiome revealed by metagenomics and culture.</title>
        <authorList>
            <person name="Gilroy R."/>
            <person name="Ravi A."/>
            <person name="Getino M."/>
            <person name="Pursley I."/>
            <person name="Horton D.L."/>
            <person name="Alikhan N.F."/>
            <person name="Baker D."/>
            <person name="Gharbi K."/>
            <person name="Hall N."/>
            <person name="Watson M."/>
            <person name="Adriaenssens E.M."/>
            <person name="Foster-Nyarko E."/>
            <person name="Jarju S."/>
            <person name="Secka A."/>
            <person name="Antonio M."/>
            <person name="Oren A."/>
            <person name="Chaudhuri R.R."/>
            <person name="La Ragione R."/>
            <person name="Hildebrand F."/>
            <person name="Pallen M.J."/>
        </authorList>
    </citation>
    <scope>NUCLEOTIDE SEQUENCE</scope>
    <source>
        <strain evidence="1">10406</strain>
    </source>
</reference>
<dbReference type="EMBL" id="DVOE01000031">
    <property type="protein sequence ID" value="HIU98636.1"/>
    <property type="molecule type" value="Genomic_DNA"/>
</dbReference>
<dbReference type="AlphaFoldDB" id="A0A9D1N8S8"/>
<comment type="caution">
    <text evidence="1">The sequence shown here is derived from an EMBL/GenBank/DDBJ whole genome shotgun (WGS) entry which is preliminary data.</text>
</comment>
<dbReference type="PANTHER" id="PTHR15239">
    <property type="entry name" value="NUCLEAR EXPORT MEDIATOR FACTOR NEMF"/>
    <property type="match status" value="1"/>
</dbReference>
<feature type="non-terminal residue" evidence="1">
    <location>
        <position position="116"/>
    </location>
</feature>
<proteinExistence type="predicted"/>
<reference evidence="1" key="1">
    <citation type="submission" date="2020-10" db="EMBL/GenBank/DDBJ databases">
        <authorList>
            <person name="Gilroy R."/>
        </authorList>
    </citation>
    <scope>NUCLEOTIDE SEQUENCE</scope>
    <source>
        <strain evidence="1">10406</strain>
    </source>
</reference>
<dbReference type="GO" id="GO:0043023">
    <property type="term" value="F:ribosomal large subunit binding"/>
    <property type="evidence" value="ECO:0007669"/>
    <property type="project" value="TreeGrafter"/>
</dbReference>
<gene>
    <name evidence="1" type="ORF">IAC73_02190</name>
</gene>
<protein>
    <submittedName>
        <fullName evidence="1">NFACT family protein</fullName>
    </submittedName>
</protein>